<dbReference type="PANTHER" id="PTHR46018:SF2">
    <property type="entry name" value="ZINC PHOSPHODIESTERASE ELAC PROTEIN 1"/>
    <property type="match status" value="1"/>
</dbReference>
<sequence>MTSRQRIGAFDGLRLTIFGARGTIPSAPDDPSEFGARSCCVLVEADGRPLVFDAGSGIVECGRALAADGWNDVDLFFGHMHYDHIIGLPYFMPMYDPAASVRIHAGHMLDGASCEALVRDFMRAPFHPVGIEALKARLSFMTFKPGDRLQPTPRTTIATYRLTHPNGAVAYRIEHGGRCLVYATDHEHTPGTVDEALTDFVRNADLLVYDTTYSDAEMERFRGYGHSSHEEGVRLCKRAGVGQLVLFHHSFKHSDAVLRETEAACRAVFPGTTAARIGQVFELPARTGASA</sequence>
<feature type="domain" description="Metallo-beta-lactamase" evidence="1">
    <location>
        <begin position="51"/>
        <end position="249"/>
    </location>
</feature>
<dbReference type="EMBL" id="LC066371">
    <property type="protein sequence ID" value="BAT25937.1"/>
    <property type="molecule type" value="Genomic_DNA"/>
</dbReference>
<dbReference type="PANTHER" id="PTHR46018">
    <property type="entry name" value="ZINC PHOSPHODIESTERASE ELAC PROTEIN 1"/>
    <property type="match status" value="1"/>
</dbReference>
<dbReference type="InterPro" id="IPR036866">
    <property type="entry name" value="RibonucZ/Hydroxyglut_hydro"/>
</dbReference>
<dbReference type="AlphaFoldDB" id="A0A0N7KX50"/>
<dbReference type="SUPFAM" id="SSF56281">
    <property type="entry name" value="Metallo-hydrolase/oxidoreductase"/>
    <property type="match status" value="1"/>
</dbReference>
<dbReference type="CDD" id="cd07715">
    <property type="entry name" value="TaR3-like_MBL-fold"/>
    <property type="match status" value="1"/>
</dbReference>
<dbReference type="RefSeq" id="WP_060602457.1">
    <property type="nucleotide sequence ID" value="NZ_BBWQ01000009.1"/>
</dbReference>
<name>A0A0N7KX50_9HYPH</name>
<reference evidence="2" key="1">
    <citation type="journal article" date="2015" name="Proc. Natl. Acad. Sci. U.S.A.">
        <title>Bacterial clade with the ribosomal RNA operon on a small plasmid rather than the chromosome.</title>
        <authorList>
            <person name="Anda M."/>
            <person name="Ohtsubo Y."/>
            <person name="Okubo T."/>
            <person name="Sugawara M."/>
            <person name="Nagata Y."/>
            <person name="Tsuda M."/>
            <person name="Minamisawa K."/>
            <person name="Mitsui H."/>
        </authorList>
    </citation>
    <scope>NUCLEOTIDE SEQUENCE</scope>
    <source>
        <strain evidence="2">DSM 21988</strain>
    </source>
</reference>
<protein>
    <submittedName>
        <fullName evidence="2">Putative metal-dependent beta-lactamase</fullName>
    </submittedName>
</protein>
<dbReference type="Pfam" id="PF12706">
    <property type="entry name" value="Lactamase_B_2"/>
    <property type="match status" value="1"/>
</dbReference>
<evidence type="ECO:0000313" key="2">
    <source>
        <dbReference type="EMBL" id="BAT25937.1"/>
    </source>
</evidence>
<organism evidence="2">
    <name type="scientific">Aureimonas altamirensis</name>
    <dbReference type="NCBI Taxonomy" id="370622"/>
    <lineage>
        <taxon>Bacteria</taxon>
        <taxon>Pseudomonadati</taxon>
        <taxon>Pseudomonadota</taxon>
        <taxon>Alphaproteobacteria</taxon>
        <taxon>Hyphomicrobiales</taxon>
        <taxon>Aurantimonadaceae</taxon>
        <taxon>Aureimonas</taxon>
    </lineage>
</organism>
<dbReference type="Gene3D" id="3.60.15.10">
    <property type="entry name" value="Ribonuclease Z/Hydroxyacylglutathione hydrolase-like"/>
    <property type="match status" value="1"/>
</dbReference>
<dbReference type="InterPro" id="IPR001279">
    <property type="entry name" value="Metallo-B-lactamas"/>
</dbReference>
<proteinExistence type="predicted"/>
<dbReference type="GO" id="GO:0042781">
    <property type="term" value="F:3'-tRNA processing endoribonuclease activity"/>
    <property type="evidence" value="ECO:0007669"/>
    <property type="project" value="TreeGrafter"/>
</dbReference>
<accession>A0A0N7KX50</accession>
<evidence type="ECO:0000259" key="1">
    <source>
        <dbReference type="Pfam" id="PF12706"/>
    </source>
</evidence>